<accession>A0AAD5KWK7</accession>
<sequence>MMAMHMSGMSNQGGMMNMTPLQQQQLLQQQQQQQQASGNSNPQQMLQHPQQQQQPLVPTQQVAANPSMPNPSAPHPTTEQQKLDHIAKVKTLLWPLKESLIASFKTAAQNFNQNGMIDFGTMKGTEANILRFDKQLEEFYSICDQIELNLQAAIGCASQVSTSQRHVPSQVSVVRQEPVVSQEIISYPNYVGVAKTQVAYVKDVIDTLNDAAQNLSND</sequence>
<keyword evidence="12" id="KW-1185">Reference proteome</keyword>
<evidence type="ECO:0000256" key="10">
    <source>
        <dbReference type="SAM" id="MobiDB-lite"/>
    </source>
</evidence>
<reference evidence="11 12" key="1">
    <citation type="submission" date="2022-05" db="EMBL/GenBank/DDBJ databases">
        <title>A multi-omics perspective on studying reproductive biology in Daphnia sinensis.</title>
        <authorList>
            <person name="Jia J."/>
        </authorList>
    </citation>
    <scope>NUCLEOTIDE SEQUENCE [LARGE SCALE GENOMIC DNA]</scope>
    <source>
        <strain evidence="11 12">WSL</strain>
    </source>
</reference>
<dbReference type="Proteomes" id="UP000820818">
    <property type="component" value="Linkage Group LG3"/>
</dbReference>
<protein>
    <recommendedName>
        <fullName evidence="3">Mediator of RNA polymerase II transcription subunit 29</fullName>
    </recommendedName>
    <alternativeName>
        <fullName evidence="9">Mediator complex subunit 29</fullName>
    </alternativeName>
    <alternativeName>
        <fullName evidence="8">Protein intersex</fullName>
    </alternativeName>
</protein>
<evidence type="ECO:0000256" key="8">
    <source>
        <dbReference type="ARBA" id="ARBA00030916"/>
    </source>
</evidence>
<evidence type="ECO:0000256" key="9">
    <source>
        <dbReference type="ARBA" id="ARBA00031963"/>
    </source>
</evidence>
<organism evidence="11 12">
    <name type="scientific">Daphnia sinensis</name>
    <dbReference type="NCBI Taxonomy" id="1820382"/>
    <lineage>
        <taxon>Eukaryota</taxon>
        <taxon>Metazoa</taxon>
        <taxon>Ecdysozoa</taxon>
        <taxon>Arthropoda</taxon>
        <taxon>Crustacea</taxon>
        <taxon>Branchiopoda</taxon>
        <taxon>Diplostraca</taxon>
        <taxon>Cladocera</taxon>
        <taxon>Anomopoda</taxon>
        <taxon>Daphniidae</taxon>
        <taxon>Daphnia</taxon>
        <taxon>Daphnia similis group</taxon>
    </lineage>
</organism>
<dbReference type="Pfam" id="PF11568">
    <property type="entry name" value="Med29"/>
    <property type="match status" value="1"/>
</dbReference>
<feature type="compositionally biased region" description="Low complexity" evidence="10">
    <location>
        <begin position="42"/>
        <end position="67"/>
    </location>
</feature>
<feature type="region of interest" description="Disordered" evidence="10">
    <location>
        <begin position="23"/>
        <end position="82"/>
    </location>
</feature>
<keyword evidence="4" id="KW-0805">Transcription regulation</keyword>
<evidence type="ECO:0000256" key="3">
    <source>
        <dbReference type="ARBA" id="ARBA00019684"/>
    </source>
</evidence>
<evidence type="ECO:0000313" key="11">
    <source>
        <dbReference type="EMBL" id="KAI9560979.1"/>
    </source>
</evidence>
<evidence type="ECO:0000256" key="7">
    <source>
        <dbReference type="ARBA" id="ARBA00023242"/>
    </source>
</evidence>
<dbReference type="GO" id="GO:0003712">
    <property type="term" value="F:transcription coregulator activity"/>
    <property type="evidence" value="ECO:0007669"/>
    <property type="project" value="TreeGrafter"/>
</dbReference>
<dbReference type="PANTHER" id="PTHR28314">
    <property type="entry name" value="MEDIATOR OF RNA POLYMERASE II TRANSCRIPTION SUBUNIT 29"/>
    <property type="match status" value="1"/>
</dbReference>
<name>A0AAD5KWK7_9CRUS</name>
<dbReference type="InterPro" id="IPR021018">
    <property type="entry name" value="Mediator_Med29_met"/>
</dbReference>
<comment type="caution">
    <text evidence="11">The sequence shown here is derived from an EMBL/GenBank/DDBJ whole genome shotgun (WGS) entry which is preliminary data.</text>
</comment>
<comment type="subcellular location">
    <subcellularLocation>
        <location evidence="1">Nucleus</location>
    </subcellularLocation>
</comment>
<keyword evidence="7" id="KW-0539">Nucleus</keyword>
<dbReference type="AlphaFoldDB" id="A0AAD5KWK7"/>
<dbReference type="GO" id="GO:0016592">
    <property type="term" value="C:mediator complex"/>
    <property type="evidence" value="ECO:0007669"/>
    <property type="project" value="InterPro"/>
</dbReference>
<evidence type="ECO:0000256" key="6">
    <source>
        <dbReference type="ARBA" id="ARBA00023163"/>
    </source>
</evidence>
<dbReference type="EMBL" id="WJBH02000003">
    <property type="protein sequence ID" value="KAI9560979.1"/>
    <property type="molecule type" value="Genomic_DNA"/>
</dbReference>
<gene>
    <name evidence="11" type="ORF">GHT06_011935</name>
</gene>
<dbReference type="GO" id="GO:0006357">
    <property type="term" value="P:regulation of transcription by RNA polymerase II"/>
    <property type="evidence" value="ECO:0007669"/>
    <property type="project" value="TreeGrafter"/>
</dbReference>
<comment type="similarity">
    <text evidence="2">Belongs to the Mediator complex subunit 29 family.</text>
</comment>
<keyword evidence="5" id="KW-0010">Activator</keyword>
<keyword evidence="6" id="KW-0804">Transcription</keyword>
<evidence type="ECO:0000256" key="5">
    <source>
        <dbReference type="ARBA" id="ARBA00023159"/>
    </source>
</evidence>
<proteinExistence type="inferred from homology"/>
<evidence type="ECO:0000313" key="12">
    <source>
        <dbReference type="Proteomes" id="UP000820818"/>
    </source>
</evidence>
<feature type="compositionally biased region" description="Low complexity" evidence="10">
    <location>
        <begin position="23"/>
        <end position="35"/>
    </location>
</feature>
<dbReference type="PANTHER" id="PTHR28314:SF1">
    <property type="entry name" value="MEDIATOR OF RNA POLYMERASE II TRANSCRIPTION SUBUNIT 29"/>
    <property type="match status" value="1"/>
</dbReference>
<evidence type="ECO:0000256" key="1">
    <source>
        <dbReference type="ARBA" id="ARBA00004123"/>
    </source>
</evidence>
<evidence type="ECO:0000256" key="4">
    <source>
        <dbReference type="ARBA" id="ARBA00023015"/>
    </source>
</evidence>
<evidence type="ECO:0000256" key="2">
    <source>
        <dbReference type="ARBA" id="ARBA00009851"/>
    </source>
</evidence>